<evidence type="ECO:0000259" key="1">
    <source>
        <dbReference type="Pfam" id="PF18480"/>
    </source>
</evidence>
<comment type="caution">
    <text evidence="2">The sequence shown here is derived from an EMBL/GenBank/DDBJ whole genome shotgun (WGS) entry which is preliminary data.</text>
</comment>
<dbReference type="AlphaFoldDB" id="A0A933GLV5"/>
<organism evidence="2 3">
    <name type="scientific">Tectimicrobiota bacterium</name>
    <dbReference type="NCBI Taxonomy" id="2528274"/>
    <lineage>
        <taxon>Bacteria</taxon>
        <taxon>Pseudomonadati</taxon>
        <taxon>Nitrospinota/Tectimicrobiota group</taxon>
        <taxon>Candidatus Tectimicrobiota</taxon>
    </lineage>
</organism>
<evidence type="ECO:0000313" key="3">
    <source>
        <dbReference type="Proteomes" id="UP000772181"/>
    </source>
</evidence>
<gene>
    <name evidence="2" type="ORF">HY730_02145</name>
</gene>
<sequence length="96" mass="10569">MGKIRIYTNESVSVAIAEGLKRRGVDAFSARDTGNLGLTDEEQLSYAGKEKATILTHDTDFLQIAARWRRARLITGSYTAAKVAIRSANTFENSEC</sequence>
<feature type="domain" description="DUF5615" evidence="1">
    <location>
        <begin position="5"/>
        <end position="68"/>
    </location>
</feature>
<proteinExistence type="predicted"/>
<accession>A0A933GLV5</accession>
<dbReference type="Pfam" id="PF18480">
    <property type="entry name" value="DUF5615"/>
    <property type="match status" value="1"/>
</dbReference>
<name>A0A933GLV5_UNCTE</name>
<dbReference type="EMBL" id="JACQWF010000100">
    <property type="protein sequence ID" value="MBI4595159.1"/>
    <property type="molecule type" value="Genomic_DNA"/>
</dbReference>
<reference evidence="2" key="1">
    <citation type="submission" date="2020-07" db="EMBL/GenBank/DDBJ databases">
        <title>Huge and variable diversity of episymbiotic CPR bacteria and DPANN archaea in groundwater ecosystems.</title>
        <authorList>
            <person name="He C.Y."/>
            <person name="Keren R."/>
            <person name="Whittaker M."/>
            <person name="Farag I.F."/>
            <person name="Doudna J."/>
            <person name="Cate J.H.D."/>
            <person name="Banfield J.F."/>
        </authorList>
    </citation>
    <scope>NUCLEOTIDE SEQUENCE</scope>
    <source>
        <strain evidence="2">NC_groundwater_1482_Ag_S-0.65um_47_24</strain>
    </source>
</reference>
<dbReference type="InterPro" id="IPR041049">
    <property type="entry name" value="DUF5615"/>
</dbReference>
<dbReference type="Proteomes" id="UP000772181">
    <property type="component" value="Unassembled WGS sequence"/>
</dbReference>
<evidence type="ECO:0000313" key="2">
    <source>
        <dbReference type="EMBL" id="MBI4595159.1"/>
    </source>
</evidence>
<protein>
    <submittedName>
        <fullName evidence="2">DUF5615 family PIN-like protein</fullName>
    </submittedName>
</protein>